<proteinExistence type="predicted"/>
<evidence type="ECO:0000313" key="4">
    <source>
        <dbReference type="Proteomes" id="UP000218209"/>
    </source>
</evidence>
<dbReference type="InterPro" id="IPR036844">
    <property type="entry name" value="Hint_dom_sf"/>
</dbReference>
<feature type="compositionally biased region" description="Pro residues" evidence="1">
    <location>
        <begin position="29"/>
        <end position="41"/>
    </location>
</feature>
<dbReference type="CDD" id="cd00081">
    <property type="entry name" value="Hint"/>
    <property type="match status" value="1"/>
</dbReference>
<protein>
    <recommendedName>
        <fullName evidence="2">Hedgehog protein Hint domain-containing protein</fullName>
    </recommendedName>
</protein>
<evidence type="ECO:0000259" key="2">
    <source>
        <dbReference type="Pfam" id="PF01079"/>
    </source>
</evidence>
<dbReference type="OrthoDB" id="5212at2759"/>
<evidence type="ECO:0000313" key="3">
    <source>
        <dbReference type="EMBL" id="OSX73125.1"/>
    </source>
</evidence>
<dbReference type="GO" id="GO:0016540">
    <property type="term" value="P:protein autoprocessing"/>
    <property type="evidence" value="ECO:0007669"/>
    <property type="project" value="InterPro"/>
</dbReference>
<dbReference type="EMBL" id="KV919017">
    <property type="protein sequence ID" value="OSX73125.1"/>
    <property type="molecule type" value="Genomic_DNA"/>
</dbReference>
<dbReference type="AlphaFoldDB" id="A0A1X6NX66"/>
<feature type="domain" description="Hedgehog protein Hint" evidence="2">
    <location>
        <begin position="66"/>
        <end position="150"/>
    </location>
</feature>
<evidence type="ECO:0000256" key="1">
    <source>
        <dbReference type="SAM" id="MobiDB-lite"/>
    </source>
</evidence>
<feature type="region of interest" description="Disordered" evidence="1">
    <location>
        <begin position="145"/>
        <end position="191"/>
    </location>
</feature>
<dbReference type="SUPFAM" id="SSF51294">
    <property type="entry name" value="Hedgehog/intein (Hint) domain"/>
    <property type="match status" value="1"/>
</dbReference>
<organism evidence="3 4">
    <name type="scientific">Porphyra umbilicalis</name>
    <name type="common">Purple laver</name>
    <name type="synonym">Red alga</name>
    <dbReference type="NCBI Taxonomy" id="2786"/>
    <lineage>
        <taxon>Eukaryota</taxon>
        <taxon>Rhodophyta</taxon>
        <taxon>Bangiophyceae</taxon>
        <taxon>Bangiales</taxon>
        <taxon>Bangiaceae</taxon>
        <taxon>Porphyra</taxon>
    </lineage>
</organism>
<dbReference type="Gene3D" id="2.170.16.10">
    <property type="entry name" value="Hedgehog/Intein (Hint) domain"/>
    <property type="match status" value="1"/>
</dbReference>
<feature type="compositionally biased region" description="Low complexity" evidence="1">
    <location>
        <begin position="1"/>
        <end position="14"/>
    </location>
</feature>
<dbReference type="Proteomes" id="UP000218209">
    <property type="component" value="Unassembled WGS sequence"/>
</dbReference>
<feature type="region of interest" description="Disordered" evidence="1">
    <location>
        <begin position="1"/>
        <end position="75"/>
    </location>
</feature>
<reference evidence="3 4" key="1">
    <citation type="submission" date="2017-03" db="EMBL/GenBank/DDBJ databases">
        <title>WGS assembly of Porphyra umbilicalis.</title>
        <authorList>
            <person name="Brawley S.H."/>
            <person name="Blouin N.A."/>
            <person name="Ficko-Blean E."/>
            <person name="Wheeler G.L."/>
            <person name="Lohr M."/>
            <person name="Goodson H.V."/>
            <person name="Jenkins J.W."/>
            <person name="Blaby-Haas C.E."/>
            <person name="Helliwell K.E."/>
            <person name="Chan C."/>
            <person name="Marriage T."/>
            <person name="Bhattacharya D."/>
            <person name="Klein A.S."/>
            <person name="Badis Y."/>
            <person name="Brodie J."/>
            <person name="Cao Y."/>
            <person name="Collen J."/>
            <person name="Dittami S.M."/>
            <person name="Gachon C.M."/>
            <person name="Green B.R."/>
            <person name="Karpowicz S."/>
            <person name="Kim J.W."/>
            <person name="Kudahl U."/>
            <person name="Lin S."/>
            <person name="Michel G."/>
            <person name="Mittag M."/>
            <person name="Olson B.J."/>
            <person name="Pangilinan J."/>
            <person name="Peng Y."/>
            <person name="Qiu H."/>
            <person name="Shu S."/>
            <person name="Singer J.T."/>
            <person name="Smith A.G."/>
            <person name="Sprecher B.N."/>
            <person name="Wagner V."/>
            <person name="Wang W."/>
            <person name="Wang Z.-Y."/>
            <person name="Yan J."/>
            <person name="Yarish C."/>
            <person name="Zoeuner-Riek S."/>
            <person name="Zhuang Y."/>
            <person name="Zou Y."/>
            <person name="Lindquist E.A."/>
            <person name="Grimwood J."/>
            <person name="Barry K."/>
            <person name="Rokhsar D.S."/>
            <person name="Schmutz J."/>
            <person name="Stiller J.W."/>
            <person name="Grossman A.R."/>
            <person name="Prochnik S.E."/>
        </authorList>
    </citation>
    <scope>NUCLEOTIDE SEQUENCE [LARGE SCALE GENOMIC DNA]</scope>
    <source>
        <strain evidence="3">4086291</strain>
    </source>
</reference>
<keyword evidence="4" id="KW-1185">Reference proteome</keyword>
<dbReference type="InterPro" id="IPR001767">
    <property type="entry name" value="Hedgehog_Hint"/>
</dbReference>
<gene>
    <name evidence="3" type="ORF">BU14_0375s0012</name>
</gene>
<dbReference type="Pfam" id="PF01079">
    <property type="entry name" value="Hint"/>
    <property type="match status" value="1"/>
</dbReference>
<accession>A0A1X6NX66</accession>
<sequence>MAPMQPVVPVQQPMAPLPVPGHGGGVLPPMQPPMAPMPAPREVPLEPGAGGEPTPEEEKETTINPTCFPGSASVTRSDGTAVALREVDTGDALVVDAAGGTPPVFRWSHRLPAGQYPSVRLRTASGGALTASAGHLIYASHPRRVDPHANTGVARGKRQCAPDTDAGTQAVPMGRQTHPRSCPSHNDQYSR</sequence>
<name>A0A1X6NX66_PORUM</name>